<evidence type="ECO:0000256" key="5">
    <source>
        <dbReference type="ARBA" id="ARBA00023136"/>
    </source>
</evidence>
<protein>
    <recommendedName>
        <fullName evidence="8">MotA/TolQ/ExbB proton channel domain-containing protein</fullName>
    </recommendedName>
</protein>
<evidence type="ECO:0000256" key="6">
    <source>
        <dbReference type="RuleBase" id="RU004057"/>
    </source>
</evidence>
<proteinExistence type="inferred from homology"/>
<evidence type="ECO:0000256" key="1">
    <source>
        <dbReference type="ARBA" id="ARBA00004651"/>
    </source>
</evidence>
<evidence type="ECO:0000259" key="8">
    <source>
        <dbReference type="Pfam" id="PF01618"/>
    </source>
</evidence>
<dbReference type="AlphaFoldDB" id="A0A1E5SKS9"/>
<evidence type="ECO:0000256" key="3">
    <source>
        <dbReference type="ARBA" id="ARBA00022692"/>
    </source>
</evidence>
<dbReference type="GO" id="GO:0005886">
    <property type="term" value="C:plasma membrane"/>
    <property type="evidence" value="ECO:0007669"/>
    <property type="project" value="UniProtKB-SubCell"/>
</dbReference>
<keyword evidence="2" id="KW-1003">Cell membrane</keyword>
<organism evidence="9 10">
    <name type="scientific">Roseivirga misakiensis</name>
    <dbReference type="NCBI Taxonomy" id="1563681"/>
    <lineage>
        <taxon>Bacteria</taxon>
        <taxon>Pseudomonadati</taxon>
        <taxon>Bacteroidota</taxon>
        <taxon>Cytophagia</taxon>
        <taxon>Cytophagales</taxon>
        <taxon>Roseivirgaceae</taxon>
        <taxon>Roseivirga</taxon>
    </lineage>
</organism>
<keyword evidence="5 7" id="KW-0472">Membrane</keyword>
<dbReference type="STRING" id="1563681.BFP71_09200"/>
<gene>
    <name evidence="9" type="ORF">BFP71_09200</name>
</gene>
<reference evidence="9 10" key="1">
    <citation type="submission" date="2016-08" db="EMBL/GenBank/DDBJ databases">
        <title>Draft genome of Fabibacter sp. strain SK-8.</title>
        <authorList>
            <person name="Wong S.-K."/>
            <person name="Hamasaki K."/>
            <person name="Yoshizawa S."/>
        </authorList>
    </citation>
    <scope>NUCLEOTIDE SEQUENCE [LARGE SCALE GENOMIC DNA]</scope>
    <source>
        <strain evidence="9 10">SK-8</strain>
    </source>
</reference>
<evidence type="ECO:0000313" key="9">
    <source>
        <dbReference type="EMBL" id="OEJ99734.1"/>
    </source>
</evidence>
<comment type="similarity">
    <text evidence="6">Belongs to the exbB/tolQ family.</text>
</comment>
<dbReference type="OrthoDB" id="1001678at2"/>
<evidence type="ECO:0000313" key="10">
    <source>
        <dbReference type="Proteomes" id="UP000095552"/>
    </source>
</evidence>
<accession>A0A1E5SKS9</accession>
<feature type="transmembrane region" description="Helical" evidence="7">
    <location>
        <begin position="12"/>
        <end position="32"/>
    </location>
</feature>
<feature type="domain" description="MotA/TolQ/ExbB proton channel" evidence="8">
    <location>
        <begin position="47"/>
        <end position="122"/>
    </location>
</feature>
<feature type="transmembrane region" description="Helical" evidence="7">
    <location>
        <begin position="53"/>
        <end position="73"/>
    </location>
</feature>
<evidence type="ECO:0000256" key="2">
    <source>
        <dbReference type="ARBA" id="ARBA00022475"/>
    </source>
</evidence>
<comment type="subcellular location">
    <subcellularLocation>
        <location evidence="1">Cell membrane</location>
        <topology evidence="1">Multi-pass membrane protein</topology>
    </subcellularLocation>
    <subcellularLocation>
        <location evidence="6">Membrane</location>
        <topology evidence="6">Multi-pass membrane protein</topology>
    </subcellularLocation>
</comment>
<dbReference type="InterPro" id="IPR002898">
    <property type="entry name" value="MotA_ExbB_proton_chnl"/>
</dbReference>
<evidence type="ECO:0000256" key="7">
    <source>
        <dbReference type="SAM" id="Phobius"/>
    </source>
</evidence>
<dbReference type="EMBL" id="MDGQ01000005">
    <property type="protein sequence ID" value="OEJ99734.1"/>
    <property type="molecule type" value="Genomic_DNA"/>
</dbReference>
<dbReference type="Proteomes" id="UP000095552">
    <property type="component" value="Unassembled WGS sequence"/>
</dbReference>
<keyword evidence="6" id="KW-0653">Protein transport</keyword>
<dbReference type="Pfam" id="PF01618">
    <property type="entry name" value="MotA_ExbB"/>
    <property type="match status" value="1"/>
</dbReference>
<keyword evidence="10" id="KW-1185">Reference proteome</keyword>
<dbReference type="GO" id="GO:0015031">
    <property type="term" value="P:protein transport"/>
    <property type="evidence" value="ECO:0007669"/>
    <property type="project" value="UniProtKB-KW"/>
</dbReference>
<comment type="caution">
    <text evidence="9">The sequence shown here is derived from an EMBL/GenBank/DDBJ whole genome shotgun (WGS) entry which is preliminary data.</text>
</comment>
<keyword evidence="3 7" id="KW-0812">Transmembrane</keyword>
<name>A0A1E5SKS9_9BACT</name>
<keyword evidence="4 7" id="KW-1133">Transmembrane helix</keyword>
<sequence length="124" mass="13481">MISLFNEGGPLYMGIISIVALVMFILSVFHARAAFLTGFRGYSIQKLGQIKEVGLFALIFGILSTTISLVNVFSAIEEVGDVPLPLLAGGLKYAAYTLIYGLIIYLISLLISIALKWKISSQSY</sequence>
<feature type="transmembrane region" description="Helical" evidence="7">
    <location>
        <begin position="93"/>
        <end position="115"/>
    </location>
</feature>
<evidence type="ECO:0000256" key="4">
    <source>
        <dbReference type="ARBA" id="ARBA00022989"/>
    </source>
</evidence>
<dbReference type="RefSeq" id="WP_069835196.1">
    <property type="nucleotide sequence ID" value="NZ_MDGQ01000005.1"/>
</dbReference>
<keyword evidence="6" id="KW-0813">Transport</keyword>